<dbReference type="AlphaFoldDB" id="A0A4Y7KJD0"/>
<protein>
    <submittedName>
        <fullName evidence="1">Uncharacterized protein</fullName>
    </submittedName>
</protein>
<keyword evidence="2" id="KW-1185">Reference proteome</keyword>
<gene>
    <name evidence="1" type="ORF">C5167_035627</name>
</gene>
<organism evidence="1 2">
    <name type="scientific">Papaver somniferum</name>
    <name type="common">Opium poppy</name>
    <dbReference type="NCBI Taxonomy" id="3469"/>
    <lineage>
        <taxon>Eukaryota</taxon>
        <taxon>Viridiplantae</taxon>
        <taxon>Streptophyta</taxon>
        <taxon>Embryophyta</taxon>
        <taxon>Tracheophyta</taxon>
        <taxon>Spermatophyta</taxon>
        <taxon>Magnoliopsida</taxon>
        <taxon>Ranunculales</taxon>
        <taxon>Papaveraceae</taxon>
        <taxon>Papaveroideae</taxon>
        <taxon>Papaver</taxon>
    </lineage>
</organism>
<name>A0A4Y7KJD0_PAPSO</name>
<dbReference type="Gramene" id="RZC72291">
    <property type="protein sequence ID" value="RZC72291"/>
    <property type="gene ID" value="C5167_035627"/>
</dbReference>
<proteinExistence type="predicted"/>
<dbReference type="OrthoDB" id="10369533at2759"/>
<evidence type="ECO:0000313" key="2">
    <source>
        <dbReference type="Proteomes" id="UP000316621"/>
    </source>
</evidence>
<evidence type="ECO:0000313" key="1">
    <source>
        <dbReference type="EMBL" id="RZC72291.1"/>
    </source>
</evidence>
<reference evidence="1 2" key="1">
    <citation type="journal article" date="2018" name="Science">
        <title>The opium poppy genome and morphinan production.</title>
        <authorList>
            <person name="Guo L."/>
            <person name="Winzer T."/>
            <person name="Yang X."/>
            <person name="Li Y."/>
            <person name="Ning Z."/>
            <person name="He Z."/>
            <person name="Teodor R."/>
            <person name="Lu Y."/>
            <person name="Bowser T.A."/>
            <person name="Graham I.A."/>
            <person name="Ye K."/>
        </authorList>
    </citation>
    <scope>NUCLEOTIDE SEQUENCE [LARGE SCALE GENOMIC DNA]</scope>
    <source>
        <strain evidence="2">cv. HN1</strain>
        <tissue evidence="1">Leaves</tissue>
    </source>
</reference>
<accession>A0A4Y7KJD0</accession>
<sequence length="177" mass="20550">MANEDKADGNRAKQFRPPLSREILYGEDNWISWVQQPFNLAALIERRNKARHMNWIHVASICNENGVSGFGCIIRDCHGIPIYAYSECVTDETEPVSEFYLEMKAVDKSLEKAEKLKFKNIAVITSEDTSYELNDCAVGQDINDRWCERVFGDESKKRLLEYNVIPRIRDMFIFFQA</sequence>
<dbReference type="Proteomes" id="UP000316621">
    <property type="component" value="Chromosome 7"/>
</dbReference>
<dbReference type="EMBL" id="CM010721">
    <property type="protein sequence ID" value="RZC72291.1"/>
    <property type="molecule type" value="Genomic_DNA"/>
</dbReference>